<keyword evidence="10 12" id="KW-1133">Transmembrane helix</keyword>
<comment type="similarity">
    <text evidence="3 12">Belongs to the CcmD/CycX/HelD family.</text>
</comment>
<keyword evidence="6 12" id="KW-1003">Cell membrane</keyword>
<evidence type="ECO:0000256" key="7">
    <source>
        <dbReference type="ARBA" id="ARBA00022519"/>
    </source>
</evidence>
<dbReference type="RefSeq" id="WP_251591614.1">
    <property type="nucleotide sequence ID" value="NZ_JAMLJI010000001.1"/>
</dbReference>
<evidence type="ECO:0000256" key="4">
    <source>
        <dbReference type="ARBA" id="ARBA00016461"/>
    </source>
</evidence>
<keyword evidence="5 12" id="KW-0813">Transport</keyword>
<evidence type="ECO:0000256" key="10">
    <source>
        <dbReference type="ARBA" id="ARBA00022989"/>
    </source>
</evidence>
<proteinExistence type="inferred from homology"/>
<protein>
    <recommendedName>
        <fullName evidence="4 12">Heme exporter protein D</fullName>
    </recommendedName>
</protein>
<reference evidence="13 14" key="1">
    <citation type="submission" date="2023-04" db="EMBL/GenBank/DDBJ databases">
        <title>A long-awaited taxogenomic arrangement of the family Halomonadaceae.</title>
        <authorList>
            <person name="De La Haba R."/>
            <person name="Chuvochina M."/>
            <person name="Wittouck S."/>
            <person name="Arahal D.R."/>
            <person name="Sanchez-Porro C."/>
            <person name="Hugenholtz P."/>
            <person name="Ventosa A."/>
        </authorList>
    </citation>
    <scope>NUCLEOTIDE SEQUENCE [LARGE SCALE GENOMIC DNA]</scope>
    <source>
        <strain evidence="13 14">DSM 22428</strain>
    </source>
</reference>
<evidence type="ECO:0000256" key="8">
    <source>
        <dbReference type="ARBA" id="ARBA00022692"/>
    </source>
</evidence>
<dbReference type="EMBL" id="JARWAO010000002">
    <property type="protein sequence ID" value="MDR5895533.1"/>
    <property type="molecule type" value="Genomic_DNA"/>
</dbReference>
<gene>
    <name evidence="13" type="primary">ccmD</name>
    <name evidence="13" type="ORF">QC825_05540</name>
</gene>
<name>A0ABU1GU46_9GAMM</name>
<evidence type="ECO:0000256" key="6">
    <source>
        <dbReference type="ARBA" id="ARBA00022475"/>
    </source>
</evidence>
<dbReference type="InterPro" id="IPR007078">
    <property type="entry name" value="Haem_export_protD_CcmD"/>
</dbReference>
<evidence type="ECO:0000313" key="14">
    <source>
        <dbReference type="Proteomes" id="UP001269375"/>
    </source>
</evidence>
<evidence type="ECO:0000256" key="1">
    <source>
        <dbReference type="ARBA" id="ARBA00002442"/>
    </source>
</evidence>
<evidence type="ECO:0000256" key="11">
    <source>
        <dbReference type="ARBA" id="ARBA00023136"/>
    </source>
</evidence>
<evidence type="ECO:0000313" key="13">
    <source>
        <dbReference type="EMBL" id="MDR5895533.1"/>
    </source>
</evidence>
<sequence>MAFQTLNEFLSMNGYGVYVWSAWAMVVGAWGVQAVWVHLEYRRVRAGILRQIRREARS</sequence>
<accession>A0ABU1GU46</accession>
<dbReference type="Proteomes" id="UP001269375">
    <property type="component" value="Unassembled WGS sequence"/>
</dbReference>
<comment type="function">
    <text evidence="1 12">Required for the export of heme to the periplasm for the biogenesis of c-type cytochromes.</text>
</comment>
<keyword evidence="11 12" id="KW-0472">Membrane</keyword>
<dbReference type="PANTHER" id="PTHR37531">
    <property type="entry name" value="HEME EXPORTER PROTEIN D"/>
    <property type="match status" value="1"/>
</dbReference>
<evidence type="ECO:0000256" key="9">
    <source>
        <dbReference type="ARBA" id="ARBA00022748"/>
    </source>
</evidence>
<evidence type="ECO:0000256" key="5">
    <source>
        <dbReference type="ARBA" id="ARBA00022448"/>
    </source>
</evidence>
<feature type="transmembrane region" description="Helical" evidence="12">
    <location>
        <begin position="20"/>
        <end position="39"/>
    </location>
</feature>
<evidence type="ECO:0000256" key="3">
    <source>
        <dbReference type="ARBA" id="ARBA00008741"/>
    </source>
</evidence>
<comment type="caution">
    <text evidence="13">The sequence shown here is derived from an EMBL/GenBank/DDBJ whole genome shotgun (WGS) entry which is preliminary data.</text>
</comment>
<evidence type="ECO:0000256" key="12">
    <source>
        <dbReference type="RuleBase" id="RU363101"/>
    </source>
</evidence>
<dbReference type="Pfam" id="PF04995">
    <property type="entry name" value="CcmD"/>
    <property type="match status" value="1"/>
</dbReference>
<keyword evidence="9 12" id="KW-0201">Cytochrome c-type biogenesis</keyword>
<evidence type="ECO:0000256" key="2">
    <source>
        <dbReference type="ARBA" id="ARBA00004377"/>
    </source>
</evidence>
<dbReference type="InterPro" id="IPR052075">
    <property type="entry name" value="Heme_exporter_D"/>
</dbReference>
<comment type="subcellular location">
    <subcellularLocation>
        <location evidence="2 12">Cell inner membrane</location>
        <topology evidence="2 12">Single-pass membrane protein</topology>
    </subcellularLocation>
</comment>
<keyword evidence="14" id="KW-1185">Reference proteome</keyword>
<organism evidence="13 14">
    <name type="scientific">Larsenimonas suaedae</name>
    <dbReference type="NCBI Taxonomy" id="1851019"/>
    <lineage>
        <taxon>Bacteria</taxon>
        <taxon>Pseudomonadati</taxon>
        <taxon>Pseudomonadota</taxon>
        <taxon>Gammaproteobacteria</taxon>
        <taxon>Oceanospirillales</taxon>
        <taxon>Halomonadaceae</taxon>
        <taxon>Larsenimonas</taxon>
    </lineage>
</organism>
<dbReference type="PANTHER" id="PTHR37531:SF1">
    <property type="entry name" value="HEME EXPORTER PROTEIN D"/>
    <property type="match status" value="1"/>
</dbReference>
<keyword evidence="8 12" id="KW-0812">Transmembrane</keyword>
<dbReference type="NCBIfam" id="TIGR03141">
    <property type="entry name" value="cytochro_ccmD"/>
    <property type="match status" value="1"/>
</dbReference>
<keyword evidence="7 12" id="KW-0997">Cell inner membrane</keyword>